<keyword evidence="5" id="KW-1185">Reference proteome</keyword>
<feature type="domain" description="Thioesterase" evidence="3">
    <location>
        <begin position="14"/>
        <end position="90"/>
    </location>
</feature>
<dbReference type="PIRSF" id="PIRSF003230">
    <property type="entry name" value="YbgC"/>
    <property type="match status" value="1"/>
</dbReference>
<dbReference type="InterPro" id="IPR050563">
    <property type="entry name" value="4-hydroxybenzoyl-CoA_TE"/>
</dbReference>
<reference evidence="4 5" key="1">
    <citation type="submission" date="2019-09" db="EMBL/GenBank/DDBJ databases">
        <authorList>
            <person name="Silva M."/>
            <person name="Pereira G."/>
            <person name="Lopes-Da-Costa L."/>
            <person name="Silva E."/>
        </authorList>
    </citation>
    <scope>NUCLEOTIDE SEQUENCE [LARGE SCALE GENOMIC DNA]</scope>
    <source>
        <strain evidence="4 5">FMV-PI01</strain>
    </source>
</reference>
<comment type="caution">
    <text evidence="4">The sequence shown here is derived from an EMBL/GenBank/DDBJ whole genome shotgun (WGS) entry which is preliminary data.</text>
</comment>
<evidence type="ECO:0000256" key="1">
    <source>
        <dbReference type="ARBA" id="ARBA00005953"/>
    </source>
</evidence>
<dbReference type="CDD" id="cd00586">
    <property type="entry name" value="4HBT"/>
    <property type="match status" value="1"/>
</dbReference>
<dbReference type="PANTHER" id="PTHR31793:SF37">
    <property type="entry name" value="ACYL-COA THIOESTER HYDROLASE YBGC"/>
    <property type="match status" value="1"/>
</dbReference>
<sequence length="124" mass="14676">MKIRIYYEDSDAAGITYHANYIKYCERARSEIFFNQGYKFTQNRHFVVTKIEAKFIKPSFIGDLLEVKSKILELKKTSLTLKQEIFKDDELIFQADIKVGFLVDKKPARMDKKLIEILNNFIQK</sequence>
<proteinExistence type="inferred from homology"/>
<gene>
    <name evidence="4" type="ORF">F1B92_02670</name>
</gene>
<dbReference type="EC" id="3.1.2.-" evidence="4"/>
<accession>A0A6L5WIM6</accession>
<dbReference type="AlphaFoldDB" id="A0A6L5WIM6"/>
<dbReference type="InterPro" id="IPR029069">
    <property type="entry name" value="HotDog_dom_sf"/>
</dbReference>
<reference evidence="4 5" key="2">
    <citation type="submission" date="2020-03" db="EMBL/GenBank/DDBJ databases">
        <title>Campylobacter portucalensis sp. nov., a new species of Campylobacter isolated from the reproductive tract of bulls.</title>
        <authorList>
            <person name="Silva M.F."/>
            <person name="Pereira G."/>
            <person name="Carneiro C."/>
            <person name="Hemphill A."/>
            <person name="Mateus L."/>
            <person name="Lopes-Da-Costa L."/>
            <person name="Silva E."/>
        </authorList>
    </citation>
    <scope>NUCLEOTIDE SEQUENCE [LARGE SCALE GENOMIC DNA]</scope>
    <source>
        <strain evidence="4 5">FMV-PI01</strain>
    </source>
</reference>
<keyword evidence="2 4" id="KW-0378">Hydrolase</keyword>
<protein>
    <submittedName>
        <fullName evidence="4">YbgC/FadM family acyl-CoA thioesterase</fullName>
        <ecNumber evidence="4">3.1.2.-</ecNumber>
    </submittedName>
</protein>
<dbReference type="Proteomes" id="UP000476338">
    <property type="component" value="Unassembled WGS sequence"/>
</dbReference>
<dbReference type="SUPFAM" id="SSF54637">
    <property type="entry name" value="Thioesterase/thiol ester dehydrase-isomerase"/>
    <property type="match status" value="1"/>
</dbReference>
<dbReference type="InterPro" id="IPR006683">
    <property type="entry name" value="Thioestr_dom"/>
</dbReference>
<name>A0A6L5WIM6_9BACT</name>
<dbReference type="Pfam" id="PF03061">
    <property type="entry name" value="4HBT"/>
    <property type="match status" value="1"/>
</dbReference>
<dbReference type="RefSeq" id="WP_154570369.1">
    <property type="nucleotide sequence ID" value="NZ_VWSJ01000006.1"/>
</dbReference>
<dbReference type="EMBL" id="VWSJ01000006">
    <property type="protein sequence ID" value="MSN96107.1"/>
    <property type="molecule type" value="Genomic_DNA"/>
</dbReference>
<dbReference type="InterPro" id="IPR006684">
    <property type="entry name" value="YbgC/YbaW"/>
</dbReference>
<dbReference type="GO" id="GO:0047617">
    <property type="term" value="F:fatty acyl-CoA hydrolase activity"/>
    <property type="evidence" value="ECO:0007669"/>
    <property type="project" value="TreeGrafter"/>
</dbReference>
<organism evidence="4 5">
    <name type="scientific">Campylobacter portucalensis</name>
    <dbReference type="NCBI Taxonomy" id="2608384"/>
    <lineage>
        <taxon>Bacteria</taxon>
        <taxon>Pseudomonadati</taxon>
        <taxon>Campylobacterota</taxon>
        <taxon>Epsilonproteobacteria</taxon>
        <taxon>Campylobacterales</taxon>
        <taxon>Campylobacteraceae</taxon>
        <taxon>Campylobacter</taxon>
    </lineage>
</organism>
<dbReference type="NCBIfam" id="TIGR00051">
    <property type="entry name" value="YbgC/FadM family acyl-CoA thioesterase"/>
    <property type="match status" value="1"/>
</dbReference>
<evidence type="ECO:0000313" key="5">
    <source>
        <dbReference type="Proteomes" id="UP000476338"/>
    </source>
</evidence>
<evidence type="ECO:0000259" key="3">
    <source>
        <dbReference type="Pfam" id="PF03061"/>
    </source>
</evidence>
<dbReference type="PANTHER" id="PTHR31793">
    <property type="entry name" value="4-HYDROXYBENZOYL-COA THIOESTERASE FAMILY MEMBER"/>
    <property type="match status" value="1"/>
</dbReference>
<dbReference type="Gene3D" id="3.10.129.10">
    <property type="entry name" value="Hotdog Thioesterase"/>
    <property type="match status" value="1"/>
</dbReference>
<evidence type="ECO:0000256" key="2">
    <source>
        <dbReference type="ARBA" id="ARBA00022801"/>
    </source>
</evidence>
<evidence type="ECO:0000313" key="4">
    <source>
        <dbReference type="EMBL" id="MSN96107.1"/>
    </source>
</evidence>
<comment type="similarity">
    <text evidence="1">Belongs to the 4-hydroxybenzoyl-CoA thioesterase family.</text>
</comment>